<feature type="region of interest" description="Disordered" evidence="1">
    <location>
        <begin position="1"/>
        <end position="90"/>
    </location>
</feature>
<dbReference type="Proteomes" id="UP001165090">
    <property type="component" value="Unassembled WGS sequence"/>
</dbReference>
<dbReference type="EMBL" id="BSDZ01000031">
    <property type="protein sequence ID" value="GLI66357.1"/>
    <property type="molecule type" value="Genomic_DNA"/>
</dbReference>
<proteinExistence type="predicted"/>
<comment type="caution">
    <text evidence="2">The sequence shown here is derived from an EMBL/GenBank/DDBJ whole genome shotgun (WGS) entry which is preliminary data.</text>
</comment>
<organism evidence="2 3">
    <name type="scientific">Volvox africanus</name>
    <dbReference type="NCBI Taxonomy" id="51714"/>
    <lineage>
        <taxon>Eukaryota</taxon>
        <taxon>Viridiplantae</taxon>
        <taxon>Chlorophyta</taxon>
        <taxon>core chlorophytes</taxon>
        <taxon>Chlorophyceae</taxon>
        <taxon>CS clade</taxon>
        <taxon>Chlamydomonadales</taxon>
        <taxon>Volvocaceae</taxon>
        <taxon>Volvox</taxon>
    </lineage>
</organism>
<evidence type="ECO:0000313" key="2">
    <source>
        <dbReference type="EMBL" id="GLI66357.1"/>
    </source>
</evidence>
<accession>A0ABQ5S8W0</accession>
<feature type="compositionally biased region" description="Low complexity" evidence="1">
    <location>
        <begin position="71"/>
        <end position="90"/>
    </location>
</feature>
<feature type="non-terminal residue" evidence="2">
    <location>
        <position position="1"/>
    </location>
</feature>
<evidence type="ECO:0000313" key="3">
    <source>
        <dbReference type="Proteomes" id="UP001165090"/>
    </source>
</evidence>
<feature type="non-terminal residue" evidence="2">
    <location>
        <position position="160"/>
    </location>
</feature>
<protein>
    <submittedName>
        <fullName evidence="2">Uncharacterized protein</fullName>
    </submittedName>
</protein>
<name>A0ABQ5S8W0_9CHLO</name>
<evidence type="ECO:0000256" key="1">
    <source>
        <dbReference type="SAM" id="MobiDB-lite"/>
    </source>
</evidence>
<gene>
    <name evidence="2" type="ORF">VaNZ11_010137</name>
</gene>
<reference evidence="2 3" key="1">
    <citation type="journal article" date="2023" name="IScience">
        <title>Expanded male sex-determining region conserved during the evolution of homothallism in the green alga Volvox.</title>
        <authorList>
            <person name="Yamamoto K."/>
            <person name="Matsuzaki R."/>
            <person name="Mahakham W."/>
            <person name="Heman W."/>
            <person name="Sekimoto H."/>
            <person name="Kawachi M."/>
            <person name="Minakuchi Y."/>
            <person name="Toyoda A."/>
            <person name="Nozaki H."/>
        </authorList>
    </citation>
    <scope>NUCLEOTIDE SEQUENCE [LARGE SCALE GENOMIC DNA]</scope>
    <source>
        <strain evidence="2 3">NIES-4468</strain>
    </source>
</reference>
<sequence length="160" mass="16891">VVGGILPAHRTANGNGAEGGGVHGRAWSDPPEGPFWTLSPPDRGHYHHHPMHHHHHHHHHHQRRHSMDRSQQQQTLAEATATTTDAENPTAMLLAGDLMALGMGVGGGQESRGSDGNSVVTERDGEQGGDEGGRDGAGDDTGPDAGADDREQAAQSNRLD</sequence>
<feature type="compositionally biased region" description="Basic residues" evidence="1">
    <location>
        <begin position="45"/>
        <end position="66"/>
    </location>
</feature>
<feature type="region of interest" description="Disordered" evidence="1">
    <location>
        <begin position="102"/>
        <end position="160"/>
    </location>
</feature>
<keyword evidence="3" id="KW-1185">Reference proteome</keyword>
<feature type="compositionally biased region" description="Basic and acidic residues" evidence="1">
    <location>
        <begin position="121"/>
        <end position="137"/>
    </location>
</feature>